<sequence>MYSNSGIICSYLVNLAGESVKLITKPFPEEVIQILLTRCCLGLACQVMIPSSNLPNCPGILVTKCCKYLVQLLHAQYPANSSPLFLPALYDLCSPEPTAFYSCKTSSVPDFGLHSFDSPLNGYRALSISCCGEAGTLYSIYRDHPLSLQLVAVWKPLGWVNPGHYFILGIVRFKYGADSNFGLIPSGPIFQEEKLWPEELEALEPWYYNAKQASLFMTAAAKSGPPACKLPSPVQRITGQAETGAAASGMAGTSPVLVELGLPHYQQDHRGRLSIILSNGQPLSVSDVATFLGWPQSAEYYRKKARCYIWAEKVSGYEWGILDTSAREYRKWRGLVWSFRNSTSVSDNLPAPDMNSSIPDEYYAALLSQNDLLLPNNSAIEAYLFSPA</sequence>
<keyword evidence="2" id="KW-1185">Reference proteome</keyword>
<evidence type="ECO:0000313" key="2">
    <source>
        <dbReference type="Proteomes" id="UP000307440"/>
    </source>
</evidence>
<proteinExistence type="predicted"/>
<dbReference type="AlphaFoldDB" id="A0A5C3KE29"/>
<accession>A0A5C3KE29</accession>
<gene>
    <name evidence="1" type="ORF">FA15DRAFT_660748</name>
</gene>
<dbReference type="Proteomes" id="UP000307440">
    <property type="component" value="Unassembled WGS sequence"/>
</dbReference>
<protein>
    <submittedName>
        <fullName evidence="1">Uncharacterized protein</fullName>
    </submittedName>
</protein>
<dbReference type="EMBL" id="ML210408">
    <property type="protein sequence ID" value="TFK18356.1"/>
    <property type="molecule type" value="Genomic_DNA"/>
</dbReference>
<reference evidence="1 2" key="1">
    <citation type="journal article" date="2019" name="Nat. Ecol. Evol.">
        <title>Megaphylogeny resolves global patterns of mushroom evolution.</title>
        <authorList>
            <person name="Varga T."/>
            <person name="Krizsan K."/>
            <person name="Foldi C."/>
            <person name="Dima B."/>
            <person name="Sanchez-Garcia M."/>
            <person name="Sanchez-Ramirez S."/>
            <person name="Szollosi G.J."/>
            <person name="Szarkandi J.G."/>
            <person name="Papp V."/>
            <person name="Albert L."/>
            <person name="Andreopoulos W."/>
            <person name="Angelini C."/>
            <person name="Antonin V."/>
            <person name="Barry K.W."/>
            <person name="Bougher N.L."/>
            <person name="Buchanan P."/>
            <person name="Buyck B."/>
            <person name="Bense V."/>
            <person name="Catcheside P."/>
            <person name="Chovatia M."/>
            <person name="Cooper J."/>
            <person name="Damon W."/>
            <person name="Desjardin D."/>
            <person name="Finy P."/>
            <person name="Geml J."/>
            <person name="Haridas S."/>
            <person name="Hughes K."/>
            <person name="Justo A."/>
            <person name="Karasinski D."/>
            <person name="Kautmanova I."/>
            <person name="Kiss B."/>
            <person name="Kocsube S."/>
            <person name="Kotiranta H."/>
            <person name="LaButti K.M."/>
            <person name="Lechner B.E."/>
            <person name="Liimatainen K."/>
            <person name="Lipzen A."/>
            <person name="Lukacs Z."/>
            <person name="Mihaltcheva S."/>
            <person name="Morgado L.N."/>
            <person name="Niskanen T."/>
            <person name="Noordeloos M.E."/>
            <person name="Ohm R.A."/>
            <person name="Ortiz-Santana B."/>
            <person name="Ovrebo C."/>
            <person name="Racz N."/>
            <person name="Riley R."/>
            <person name="Savchenko A."/>
            <person name="Shiryaev A."/>
            <person name="Soop K."/>
            <person name="Spirin V."/>
            <person name="Szebenyi C."/>
            <person name="Tomsovsky M."/>
            <person name="Tulloss R.E."/>
            <person name="Uehling J."/>
            <person name="Grigoriev I.V."/>
            <person name="Vagvolgyi C."/>
            <person name="Papp T."/>
            <person name="Martin F.M."/>
            <person name="Miettinen O."/>
            <person name="Hibbett D.S."/>
            <person name="Nagy L.G."/>
        </authorList>
    </citation>
    <scope>NUCLEOTIDE SEQUENCE [LARGE SCALE GENOMIC DNA]</scope>
    <source>
        <strain evidence="1 2">CBS 121175</strain>
    </source>
</reference>
<name>A0A5C3KE29_COPMA</name>
<organism evidence="1 2">
    <name type="scientific">Coprinopsis marcescibilis</name>
    <name type="common">Agaric fungus</name>
    <name type="synonym">Psathyrella marcescibilis</name>
    <dbReference type="NCBI Taxonomy" id="230819"/>
    <lineage>
        <taxon>Eukaryota</taxon>
        <taxon>Fungi</taxon>
        <taxon>Dikarya</taxon>
        <taxon>Basidiomycota</taxon>
        <taxon>Agaricomycotina</taxon>
        <taxon>Agaricomycetes</taxon>
        <taxon>Agaricomycetidae</taxon>
        <taxon>Agaricales</taxon>
        <taxon>Agaricineae</taxon>
        <taxon>Psathyrellaceae</taxon>
        <taxon>Coprinopsis</taxon>
    </lineage>
</organism>
<evidence type="ECO:0000313" key="1">
    <source>
        <dbReference type="EMBL" id="TFK18356.1"/>
    </source>
</evidence>